<proteinExistence type="predicted"/>
<dbReference type="Pfam" id="PF14295">
    <property type="entry name" value="PAN_4"/>
    <property type="match status" value="3"/>
</dbReference>
<dbReference type="PROSITE" id="PS50102">
    <property type="entry name" value="RRM"/>
    <property type="match status" value="1"/>
</dbReference>
<evidence type="ECO:0000256" key="10">
    <source>
        <dbReference type="ARBA" id="ARBA00023136"/>
    </source>
</evidence>
<keyword evidence="12" id="KW-0508">mRNA splicing</keyword>
<dbReference type="STRING" id="65357.A0A024GUK6"/>
<dbReference type="InterPro" id="IPR000177">
    <property type="entry name" value="Apple"/>
</dbReference>
<feature type="domain" description="RRM" evidence="17">
    <location>
        <begin position="18"/>
        <end position="93"/>
    </location>
</feature>
<dbReference type="InterPro" id="IPR003609">
    <property type="entry name" value="Pan_app"/>
</dbReference>
<keyword evidence="8 14" id="KW-0694">RNA-binding</keyword>
<evidence type="ECO:0000256" key="7">
    <source>
        <dbReference type="ARBA" id="ARBA00022824"/>
    </source>
</evidence>
<dbReference type="InterPro" id="IPR001810">
    <property type="entry name" value="F-box_dom"/>
</dbReference>
<comment type="subcellular location">
    <subcellularLocation>
        <location evidence="3">Endoplasmic reticulum</location>
    </subcellularLocation>
    <subcellularLocation>
        <location evidence="4">Membrane</location>
    </subcellularLocation>
    <subcellularLocation>
        <location evidence="2">Mitochondrion</location>
    </subcellularLocation>
    <subcellularLocation>
        <location evidence="1">Nucleus</location>
    </subcellularLocation>
</comment>
<evidence type="ECO:0000313" key="21">
    <source>
        <dbReference type="Proteomes" id="UP000053237"/>
    </source>
</evidence>
<feature type="domain" description="Apple" evidence="19">
    <location>
        <begin position="1619"/>
        <end position="1695"/>
    </location>
</feature>
<evidence type="ECO:0000256" key="9">
    <source>
        <dbReference type="ARBA" id="ARBA00023128"/>
    </source>
</evidence>
<dbReference type="GO" id="GO:0005783">
    <property type="term" value="C:endoplasmic reticulum"/>
    <property type="evidence" value="ECO:0007669"/>
    <property type="project" value="UniProtKB-SubCell"/>
</dbReference>
<dbReference type="CDD" id="cd12241">
    <property type="entry name" value="RRM_SF3B14"/>
    <property type="match status" value="1"/>
</dbReference>
<dbReference type="SMART" id="SM00223">
    <property type="entry name" value="APPLE"/>
    <property type="match status" value="3"/>
</dbReference>
<feature type="coiled-coil region" evidence="15">
    <location>
        <begin position="481"/>
        <end position="533"/>
    </location>
</feature>
<evidence type="ECO:0000256" key="2">
    <source>
        <dbReference type="ARBA" id="ARBA00004173"/>
    </source>
</evidence>
<comment type="caution">
    <text evidence="20">The sequence shown here is derived from an EMBL/GenBank/DDBJ whole genome shotgun (WGS) entry which is preliminary data.</text>
</comment>
<evidence type="ECO:0008006" key="22">
    <source>
        <dbReference type="Google" id="ProtNLM"/>
    </source>
</evidence>
<evidence type="ECO:0000256" key="15">
    <source>
        <dbReference type="SAM" id="Coils"/>
    </source>
</evidence>
<keyword evidence="21" id="KW-1185">Reference proteome</keyword>
<evidence type="ECO:0000256" key="13">
    <source>
        <dbReference type="ARBA" id="ARBA00023242"/>
    </source>
</evidence>
<dbReference type="Gene3D" id="3.50.4.10">
    <property type="entry name" value="Hepatocyte Growth Factor"/>
    <property type="match status" value="3"/>
</dbReference>
<evidence type="ECO:0000256" key="14">
    <source>
        <dbReference type="PROSITE-ProRule" id="PRU00176"/>
    </source>
</evidence>
<dbReference type="GO" id="GO:0005576">
    <property type="term" value="C:extracellular region"/>
    <property type="evidence" value="ECO:0007669"/>
    <property type="project" value="InterPro"/>
</dbReference>
<dbReference type="GO" id="GO:0005634">
    <property type="term" value="C:nucleus"/>
    <property type="evidence" value="ECO:0007669"/>
    <property type="project" value="UniProtKB-SubCell"/>
</dbReference>
<dbReference type="InterPro" id="IPR034150">
    <property type="entry name" value="SF3B6_RRM"/>
</dbReference>
<evidence type="ECO:0000259" key="19">
    <source>
        <dbReference type="PROSITE" id="PS50948"/>
    </source>
</evidence>
<dbReference type="Proteomes" id="UP000053237">
    <property type="component" value="Unassembled WGS sequence"/>
</dbReference>
<dbReference type="InterPro" id="IPR052374">
    <property type="entry name" value="SERAC1"/>
</dbReference>
<keyword evidence="5" id="KW-0507">mRNA processing</keyword>
<dbReference type="GO" id="GO:0008380">
    <property type="term" value="P:RNA splicing"/>
    <property type="evidence" value="ECO:0007669"/>
    <property type="project" value="UniProtKB-KW"/>
</dbReference>
<dbReference type="Pfam" id="PF00076">
    <property type="entry name" value="RRM_1"/>
    <property type="match status" value="1"/>
</dbReference>
<dbReference type="SUPFAM" id="SSF54928">
    <property type="entry name" value="RNA-binding domain, RBD"/>
    <property type="match status" value="1"/>
</dbReference>
<feature type="coiled-coil region" evidence="15">
    <location>
        <begin position="171"/>
        <end position="198"/>
    </location>
</feature>
<evidence type="ECO:0000256" key="11">
    <source>
        <dbReference type="ARBA" id="ARBA00023157"/>
    </source>
</evidence>
<accession>A0A024GUK6</accession>
<protein>
    <recommendedName>
        <fullName evidence="22">RRM domain-containing protein</fullName>
    </recommendedName>
</protein>
<dbReference type="GO" id="GO:0005739">
    <property type="term" value="C:mitochondrion"/>
    <property type="evidence" value="ECO:0007669"/>
    <property type="project" value="UniProtKB-SubCell"/>
</dbReference>
<keyword evidence="9" id="KW-0496">Mitochondrion</keyword>
<keyword evidence="6" id="KW-0677">Repeat</keyword>
<dbReference type="InterPro" id="IPR012677">
    <property type="entry name" value="Nucleotide-bd_a/b_plait_sf"/>
</dbReference>
<dbReference type="GO" id="GO:0006508">
    <property type="term" value="P:proteolysis"/>
    <property type="evidence" value="ECO:0007669"/>
    <property type="project" value="InterPro"/>
</dbReference>
<keyword evidence="13" id="KW-0539">Nucleus</keyword>
<keyword evidence="7" id="KW-0256">Endoplasmic reticulum</keyword>
<evidence type="ECO:0000259" key="17">
    <source>
        <dbReference type="PROSITE" id="PS50102"/>
    </source>
</evidence>
<dbReference type="InParanoid" id="A0A024GUK6"/>
<dbReference type="OrthoDB" id="5086500at2759"/>
<dbReference type="PANTHER" id="PTHR48182">
    <property type="entry name" value="PROTEIN SERAC1"/>
    <property type="match status" value="1"/>
</dbReference>
<feature type="domain" description="Apple" evidence="19">
    <location>
        <begin position="1736"/>
        <end position="1814"/>
    </location>
</feature>
<dbReference type="PROSITE" id="PS50181">
    <property type="entry name" value="FBOX"/>
    <property type="match status" value="1"/>
</dbReference>
<dbReference type="EMBL" id="CAIX01000489">
    <property type="protein sequence ID" value="CCI50415.1"/>
    <property type="molecule type" value="Genomic_DNA"/>
</dbReference>
<evidence type="ECO:0000256" key="8">
    <source>
        <dbReference type="ARBA" id="ARBA00022884"/>
    </source>
</evidence>
<feature type="domain" description="F-box" evidence="18">
    <location>
        <begin position="301"/>
        <end position="351"/>
    </location>
</feature>
<evidence type="ECO:0000256" key="12">
    <source>
        <dbReference type="ARBA" id="ARBA00023187"/>
    </source>
</evidence>
<gene>
    <name evidence="20" type="ORF">BN9_121440</name>
</gene>
<dbReference type="SMART" id="SM00360">
    <property type="entry name" value="RRM"/>
    <property type="match status" value="1"/>
</dbReference>
<dbReference type="Gene3D" id="3.30.70.330">
    <property type="match status" value="1"/>
</dbReference>
<dbReference type="FunFam" id="3.30.70.330:FF:000604">
    <property type="entry name" value="Splicing factor 3B, subunit 6"/>
    <property type="match status" value="1"/>
</dbReference>
<evidence type="ECO:0000256" key="1">
    <source>
        <dbReference type="ARBA" id="ARBA00004123"/>
    </source>
</evidence>
<keyword evidence="11" id="KW-1015">Disulfide bond</keyword>
<sequence>MAAVGRRGNARLPPEVNRVLYVRNLPFKISSEEMYDIFGKYGAIRQIRLGVNNETRGTAFVIYEDIYDAKNAVDHLSGFNVCGRYLIVLYYQPHKMQQRKGGGGGQLEKQKQEIEGLRQNTMLRSTTAFVASLREKEQQDYVQKQETLHQVHEVLNEMVYDVEIFEYECGKRHLQTELRAVRTHLKQVQEREKELQKRYLYSVKNINKISQEGNTLATNVHMKLQEIVLQLQEKEHLETLYQKAKEQSKADAKISKDLSKAQSVIRDLRRKQKLQQMMMPTPIAPRNSSELQKEIHYNEGNVLLMSIPDRQLLDIFSYLEAPDVLAIGMNSKLDLIIRSLKKDEMKLFRDMSQRIKTLESNLTQTKTEREELSARLSSAEDVRDFLMAKLKEAEEVLATTFQKNKKQDEQLAMDREIIGFLDAKSQQYELTINNCARENEHYRNELKRIREENEARIKVRFLISSFSLLSIALAQVTQDMVEVLAEEKHEIEAQLRSQRKLLVREVKVLRAQLRHLQKEKEQHHEQWKQLKDVLVRLDDAETCSGTLKRSDALFIVLLQPNIDAILRTQTIQIIVGLTLSSSQLSCFSRPSEPENIPQRNGHRFLHLRMQAQYYKQLVHVTYILALYSLSREKDSSSDDFRTFGRSISNRHKSWEIAVTTLLLQLISKQNAADHNFRQLDLWITEKLFSVNIFDFLLHSSDKQQLSDRIDLFHQLIAIFHRQLSTPTHLFGTFDMKFGISLPKLGVFLKECDGNDTLREKLSPVIKLLNSILVQEFETGVTRPSITSFFRVDSDEIHPSVWVPGAIQGFLTLLKPDNCEAFGIGAITRILATYEQNVPLHSQADNDLKDLIQPETLKQLIKTFSPNDDTTIHILFTRMLQYVMLLASASNSPNCERIYAQCIDHMEKQSNTAMEHQQLKETSLFWRIVSSNQLGRDVWTSSSGTKTLLQLSRQLYIPSKRVVSRVDKDFTYDCIASRAHFSKAIRNIVTSAGRWEELAPLLGSNPKATASPFSLLYSHLNTPMTDIFKNTSDVADLPVFGAGEVDATTEFGWMDVLTSWTMSSQPTARNAIKSLHHLLWLAICDSNGFSRMQVNQLLQAWMLRMLQSIRELQNGQEVLAITQVEEAAAISHEVTPGSEKVDYDPIILTHGLNALAVFAEQHHAELIARGVVPLTSLIAAVSAHDSEYMRHFRVGSCARVIANLIASTCATLQSQNGLDSNVPHIQHELERFESGKAFLERLIHWNCSKNAMERSNFYRAIVNMEAMDDILQNQCTSKPVYHDCLNPIPPLESTLMPHTKLDIILIHGLRGHPFETWRTDTATSASANRNSVWPEEFLLPDLAAHNIQARVLTLGYEAGMVSWSSPWPSLSLPERAKLMLDALQSAKVDLMSAELEESTPIVFITHSLGGLLVKEMLLQAACQCPHSAKNVAGVIFFAVPHFGSDLVKGVHTQAIRSLLRTHPALVDLFEKKGRLEFLNDSFRSLYINCLSFGESKPSSVGFGISAMIVKPKYANPLTGAFYIVPGADHMSICKATSPQDPVYRRVVEYIVQRGNAQNDVQEAERVEENHNTVTLQSHETAAELETRSYSQARELNCCTTGYCQPWNAQYYQCIHKPPECSLQYTDMDFVGNDMMTVRGIQPGECCAQCATTEACVAYTFINDNSDGQAACYLKSGISPGTEKRGAISGLVDAPTCSIVTGSSCGNAQRYTCCKDSASYCQPWDAGYYQCLQRPAQCHSQEVNIDFYGNDLTTLYGIYPWECCQKCFEMRQCAVYTFLNENSDGKSACYLKSSDAGRRAQIGAVSAAVNRRNTTCENAVYDPCGNEKVGAGCCPLSESYCQPWNKEYYQCIPRPNAERCPKVETGVELLGENVGTRYSLSPSGCCDVCLEQKNCTAYTFVNENPDGRSVCHLKASDKEKRSRSGAVSGIAHSRQK</sequence>
<evidence type="ECO:0000256" key="5">
    <source>
        <dbReference type="ARBA" id="ARBA00022664"/>
    </source>
</evidence>
<name>A0A024GUK6_9STRA</name>
<feature type="coiled-coil region" evidence="15">
    <location>
        <begin position="348"/>
        <end position="452"/>
    </location>
</feature>
<dbReference type="SUPFAM" id="SSF53474">
    <property type="entry name" value="alpha/beta-Hydrolases"/>
    <property type="match status" value="1"/>
</dbReference>
<reference evidence="20 21" key="1">
    <citation type="submission" date="2012-05" db="EMBL/GenBank/DDBJ databases">
        <title>Recombination and specialization in a pathogen metapopulation.</title>
        <authorList>
            <person name="Gardiner A."/>
            <person name="Kemen E."/>
            <person name="Schultz-Larsen T."/>
            <person name="MacLean D."/>
            <person name="Van Oosterhout C."/>
            <person name="Jones J.D.G."/>
        </authorList>
    </citation>
    <scope>NUCLEOTIDE SEQUENCE [LARGE SCALE GENOMIC DNA]</scope>
    <source>
        <strain evidence="20 21">Ac Nc2</strain>
    </source>
</reference>
<dbReference type="InterPro" id="IPR029058">
    <property type="entry name" value="AB_hydrolase_fold"/>
</dbReference>
<dbReference type="InterPro" id="IPR035979">
    <property type="entry name" value="RBD_domain_sf"/>
</dbReference>
<dbReference type="GO" id="GO:0016020">
    <property type="term" value="C:membrane"/>
    <property type="evidence" value="ECO:0007669"/>
    <property type="project" value="UniProtKB-SubCell"/>
</dbReference>
<dbReference type="PANTHER" id="PTHR48182:SF2">
    <property type="entry name" value="PROTEIN SERAC1"/>
    <property type="match status" value="1"/>
</dbReference>
<dbReference type="Gene3D" id="3.40.50.1820">
    <property type="entry name" value="alpha/beta hydrolase"/>
    <property type="match status" value="1"/>
</dbReference>
<evidence type="ECO:0000313" key="20">
    <source>
        <dbReference type="EMBL" id="CCI50415.1"/>
    </source>
</evidence>
<dbReference type="InterPro" id="IPR000504">
    <property type="entry name" value="RRM_dom"/>
</dbReference>
<evidence type="ECO:0000256" key="16">
    <source>
        <dbReference type="SAM" id="MobiDB-lite"/>
    </source>
</evidence>
<evidence type="ECO:0000259" key="18">
    <source>
        <dbReference type="PROSITE" id="PS50181"/>
    </source>
</evidence>
<feature type="domain" description="Apple" evidence="19">
    <location>
        <begin position="1858"/>
        <end position="1934"/>
    </location>
</feature>
<feature type="region of interest" description="Disordered" evidence="16">
    <location>
        <begin position="1914"/>
        <end position="1934"/>
    </location>
</feature>
<keyword evidence="10" id="KW-0472">Membrane</keyword>
<organism evidence="20 21">
    <name type="scientific">Albugo candida</name>
    <dbReference type="NCBI Taxonomy" id="65357"/>
    <lineage>
        <taxon>Eukaryota</taxon>
        <taxon>Sar</taxon>
        <taxon>Stramenopiles</taxon>
        <taxon>Oomycota</taxon>
        <taxon>Peronosporomycetes</taxon>
        <taxon>Albuginales</taxon>
        <taxon>Albuginaceae</taxon>
        <taxon>Albugo</taxon>
    </lineage>
</organism>
<dbReference type="GO" id="GO:0006397">
    <property type="term" value="P:mRNA processing"/>
    <property type="evidence" value="ECO:0007669"/>
    <property type="project" value="UniProtKB-KW"/>
</dbReference>
<dbReference type="CDD" id="cd01100">
    <property type="entry name" value="APPLE_Factor_XI_like"/>
    <property type="match status" value="3"/>
</dbReference>
<keyword evidence="15" id="KW-0175">Coiled coil</keyword>
<dbReference type="PROSITE" id="PS50948">
    <property type="entry name" value="PAN"/>
    <property type="match status" value="3"/>
</dbReference>
<dbReference type="GO" id="GO:0003723">
    <property type="term" value="F:RNA binding"/>
    <property type="evidence" value="ECO:0007669"/>
    <property type="project" value="UniProtKB-UniRule"/>
</dbReference>
<evidence type="ECO:0000256" key="4">
    <source>
        <dbReference type="ARBA" id="ARBA00004370"/>
    </source>
</evidence>
<evidence type="ECO:0000256" key="6">
    <source>
        <dbReference type="ARBA" id="ARBA00022737"/>
    </source>
</evidence>
<evidence type="ECO:0000256" key="3">
    <source>
        <dbReference type="ARBA" id="ARBA00004240"/>
    </source>
</evidence>